<dbReference type="AlphaFoldDB" id="A0A0U1KT56"/>
<accession>A0A0U1KT56</accession>
<gene>
    <name evidence="1" type="ORF">SpAn4DRAFT_1570</name>
</gene>
<organism evidence="1 2">
    <name type="scientific">Sporomusa ovata</name>
    <dbReference type="NCBI Taxonomy" id="2378"/>
    <lineage>
        <taxon>Bacteria</taxon>
        <taxon>Bacillati</taxon>
        <taxon>Bacillota</taxon>
        <taxon>Negativicutes</taxon>
        <taxon>Selenomonadales</taxon>
        <taxon>Sporomusaceae</taxon>
        <taxon>Sporomusa</taxon>
    </lineage>
</organism>
<proteinExistence type="predicted"/>
<sequence>MSKQPFFYIINAKFQAGFKGRSNWSVEISNTEQAEEA</sequence>
<dbReference type="Proteomes" id="UP000049855">
    <property type="component" value="Unassembled WGS sequence"/>
</dbReference>
<name>A0A0U1KT56_9FIRM</name>
<protein>
    <submittedName>
        <fullName evidence="1">Uncharacterized protein</fullName>
    </submittedName>
</protein>
<keyword evidence="2" id="KW-1185">Reference proteome</keyword>
<evidence type="ECO:0000313" key="1">
    <source>
        <dbReference type="EMBL" id="CQR70601.1"/>
    </source>
</evidence>
<dbReference type="EMBL" id="CTRP01000003">
    <property type="protein sequence ID" value="CQR70601.1"/>
    <property type="molecule type" value="Genomic_DNA"/>
</dbReference>
<evidence type="ECO:0000313" key="2">
    <source>
        <dbReference type="Proteomes" id="UP000049855"/>
    </source>
</evidence>
<reference evidence="2" key="1">
    <citation type="submission" date="2015-03" db="EMBL/GenBank/DDBJ databases">
        <authorList>
            <person name="Nijsse Bart"/>
        </authorList>
    </citation>
    <scope>NUCLEOTIDE SEQUENCE [LARGE SCALE GENOMIC DNA]</scope>
</reference>